<dbReference type="EMBL" id="HBGK01004044">
    <property type="protein sequence ID" value="CAD9273230.1"/>
    <property type="molecule type" value="Transcribed_RNA"/>
</dbReference>
<feature type="compositionally biased region" description="Polar residues" evidence="1">
    <location>
        <begin position="26"/>
        <end position="35"/>
    </location>
</feature>
<feature type="transmembrane region" description="Helical" evidence="2">
    <location>
        <begin position="143"/>
        <end position="162"/>
    </location>
</feature>
<feature type="compositionally biased region" description="Basic and acidic residues" evidence="1">
    <location>
        <begin position="36"/>
        <end position="49"/>
    </location>
</feature>
<keyword evidence="2" id="KW-0812">Transmembrane</keyword>
<name>A0A7S1UN45_9STRA</name>
<dbReference type="AlphaFoldDB" id="A0A7S1UN45"/>
<feature type="transmembrane region" description="Helical" evidence="2">
    <location>
        <begin position="116"/>
        <end position="137"/>
    </location>
</feature>
<feature type="transmembrane region" description="Helical" evidence="2">
    <location>
        <begin position="63"/>
        <end position="85"/>
    </location>
</feature>
<sequence>MPPRTTSSSSSSANKRTSSSSSTTSAQQRRINKAQQQEKARQIKEMKQKSIRIRERTKTEMKIIEYANLFICFGFMTLSLIVPMLDPTSTLMRYHSMVSLVACVVGWYVGNPARRVNLILLVLQVLLFIFPLPLVIVFRPEPLSVHLIMAVCYDFLQIWAYLNRDQIRASLDSIDKTNEILAHCESISRTANSNKKGRASY</sequence>
<evidence type="ECO:0000256" key="1">
    <source>
        <dbReference type="SAM" id="MobiDB-lite"/>
    </source>
</evidence>
<keyword evidence="2" id="KW-1133">Transmembrane helix</keyword>
<protein>
    <submittedName>
        <fullName evidence="3">Uncharacterized protein</fullName>
    </submittedName>
</protein>
<proteinExistence type="predicted"/>
<gene>
    <name evidence="3" type="ORF">GOCE00092_LOCUS2137</name>
</gene>
<accession>A0A7S1UN45</accession>
<feature type="region of interest" description="Disordered" evidence="1">
    <location>
        <begin position="1"/>
        <end position="49"/>
    </location>
</feature>
<keyword evidence="2" id="KW-0472">Membrane</keyword>
<evidence type="ECO:0000256" key="2">
    <source>
        <dbReference type="SAM" id="Phobius"/>
    </source>
</evidence>
<evidence type="ECO:0000313" key="3">
    <source>
        <dbReference type="EMBL" id="CAD9273230.1"/>
    </source>
</evidence>
<feature type="compositionally biased region" description="Low complexity" evidence="1">
    <location>
        <begin position="1"/>
        <end position="25"/>
    </location>
</feature>
<organism evidence="3">
    <name type="scientific">Grammatophora oceanica</name>
    <dbReference type="NCBI Taxonomy" id="210454"/>
    <lineage>
        <taxon>Eukaryota</taxon>
        <taxon>Sar</taxon>
        <taxon>Stramenopiles</taxon>
        <taxon>Ochrophyta</taxon>
        <taxon>Bacillariophyta</taxon>
        <taxon>Fragilariophyceae</taxon>
        <taxon>Fragilariophycidae</taxon>
        <taxon>Rhabdonematales</taxon>
        <taxon>Grammatophoraceae</taxon>
        <taxon>Grammatophora</taxon>
    </lineage>
</organism>
<feature type="transmembrane region" description="Helical" evidence="2">
    <location>
        <begin position="91"/>
        <end position="109"/>
    </location>
</feature>
<reference evidence="3" key="1">
    <citation type="submission" date="2021-01" db="EMBL/GenBank/DDBJ databases">
        <authorList>
            <person name="Corre E."/>
            <person name="Pelletier E."/>
            <person name="Niang G."/>
            <person name="Scheremetjew M."/>
            <person name="Finn R."/>
            <person name="Kale V."/>
            <person name="Holt S."/>
            <person name="Cochrane G."/>
            <person name="Meng A."/>
            <person name="Brown T."/>
            <person name="Cohen L."/>
        </authorList>
    </citation>
    <scope>NUCLEOTIDE SEQUENCE</scope>
    <source>
        <strain evidence="3">CCMP 410</strain>
    </source>
</reference>